<dbReference type="Pfam" id="PF04385">
    <property type="entry name" value="FAINT"/>
    <property type="match status" value="1"/>
</dbReference>
<accession>L0AZ38</accession>
<proteinExistence type="predicted"/>
<organism evidence="3 4">
    <name type="scientific">Theileria equi strain WA</name>
    <dbReference type="NCBI Taxonomy" id="1537102"/>
    <lineage>
        <taxon>Eukaryota</taxon>
        <taxon>Sar</taxon>
        <taxon>Alveolata</taxon>
        <taxon>Apicomplexa</taxon>
        <taxon>Aconoidasida</taxon>
        <taxon>Piroplasmida</taxon>
        <taxon>Theileriidae</taxon>
        <taxon>Theileria</taxon>
    </lineage>
</organism>
<dbReference type="AlphaFoldDB" id="L0AZ38"/>
<feature type="chain" id="PRO_5003939566" evidence="2">
    <location>
        <begin position="19"/>
        <end position="659"/>
    </location>
</feature>
<evidence type="ECO:0000313" key="4">
    <source>
        <dbReference type="Proteomes" id="UP000031512"/>
    </source>
</evidence>
<reference evidence="3 4" key="1">
    <citation type="journal article" date="2012" name="BMC Genomics">
        <title>Comparative genomic analysis and phylogenetic position of Theileria equi.</title>
        <authorList>
            <person name="Kappmeyer L.S."/>
            <person name="Thiagarajan M."/>
            <person name="Herndon D.R."/>
            <person name="Ramsay J.D."/>
            <person name="Caler E."/>
            <person name="Djikeng A."/>
            <person name="Gillespie J.J."/>
            <person name="Lau A.O."/>
            <person name="Roalson E.H."/>
            <person name="Silva J.C."/>
            <person name="Silva M.G."/>
            <person name="Suarez C.E."/>
            <person name="Ueti M.W."/>
            <person name="Nene V.M."/>
            <person name="Mealey R.H."/>
            <person name="Knowles D.P."/>
            <person name="Brayton K.A."/>
        </authorList>
    </citation>
    <scope>NUCLEOTIDE SEQUENCE [LARGE SCALE GENOMIC DNA]</scope>
    <source>
        <strain evidence="3 4">WA</strain>
    </source>
</reference>
<evidence type="ECO:0000256" key="2">
    <source>
        <dbReference type="SAM" id="SignalP"/>
    </source>
</evidence>
<protein>
    <submittedName>
        <fullName evidence="3">Signal peptide-containing protein</fullName>
        <ecNumber evidence="3">3.4.21.72</ecNumber>
    </submittedName>
</protein>
<feature type="region of interest" description="Disordered" evidence="1">
    <location>
        <begin position="36"/>
        <end position="137"/>
    </location>
</feature>
<keyword evidence="3" id="KW-0378">Hydrolase</keyword>
<feature type="compositionally biased region" description="Basic and acidic residues" evidence="1">
    <location>
        <begin position="377"/>
        <end position="387"/>
    </location>
</feature>
<feature type="signal peptide" evidence="2">
    <location>
        <begin position="1"/>
        <end position="18"/>
    </location>
</feature>
<dbReference type="EC" id="3.4.21.72" evidence="3"/>
<sequence length="659" mass="73086">MRLFLLLSTTFLITFCYCVPLNSKGNGYKVTQHSREVNPASKLPQVTQPIPQKNGESLPKPQEKRNVPKTSIGVPKSFQPPQGQVQVKTGQPTQRGVQDKPKESPEPVRTSPRVPQRQQQTVASSTPKPEELTPLPDMKSKVDAPILKVGEYDFSVLKSKADSTIFDAVGDYEGELPVLRLTPKAGVTAKRLVFDGQTFWTCQGPSDACLSAILYFGESGPVAATYSVKGRKVFEGYRKFADGKWTSVNKEGFNELLEELKKDLGDAPVQTSPQVPQKKPRDNVQPSPQQAAKVETASEVKQEQRPATNLQGDVKKEQDSMQAPASLKTEAKEEQPLTQTTPKSVKDNVEEKAKPAGDGKPLQEVPKDVAGSQGENPEDKSTKEESPQVHTTIEESPVTQSAKQRTDQSAPVVAGPKNVFSPSGVIDISALDNERFQSFDYFFVGNAINLIVPKKDITVTRLVDGEGDIFILSSGETFQHARVYLNKDKKPELVLITIRTSSSILQKAYSRSEAGKWVPSNDKDAKIKNLMVTSEWVPNFEIDLALPSSTDKCTAFEVDLLGVTTKHFYPRPGHAVVGVRDGNKVLWASNQHTKEDLCGYHDYCFFCLVYKKENVELLEMAVVERNLKAKKYFEKNADGEWTSIDKKEFDRKLNNLKTV</sequence>
<feature type="compositionally biased region" description="Basic and acidic residues" evidence="1">
    <location>
        <begin position="344"/>
        <end position="357"/>
    </location>
</feature>
<evidence type="ECO:0000313" key="3">
    <source>
        <dbReference type="EMBL" id="AFZ80281.1"/>
    </source>
</evidence>
<feature type="compositionally biased region" description="Polar residues" evidence="1">
    <location>
        <begin position="397"/>
        <end position="409"/>
    </location>
</feature>
<gene>
    <name evidence="3" type="ORF">BEWA_031340</name>
</gene>
<dbReference type="KEGG" id="beq:BEWA_031340"/>
<dbReference type="EMBL" id="CP001669">
    <property type="protein sequence ID" value="AFZ80281.1"/>
    <property type="molecule type" value="Genomic_DNA"/>
</dbReference>
<dbReference type="Proteomes" id="UP000031512">
    <property type="component" value="Chromosome 1"/>
</dbReference>
<dbReference type="GO" id="GO:0016787">
    <property type="term" value="F:hydrolase activity"/>
    <property type="evidence" value="ECO:0007669"/>
    <property type="project" value="UniProtKB-KW"/>
</dbReference>
<feature type="compositionally biased region" description="Polar residues" evidence="1">
    <location>
        <begin position="79"/>
        <end position="96"/>
    </location>
</feature>
<name>L0AZ38_THEEQ</name>
<dbReference type="GeneID" id="15803644"/>
<feature type="compositionally biased region" description="Polar residues" evidence="1">
    <location>
        <begin position="44"/>
        <end position="55"/>
    </location>
</feature>
<dbReference type="VEuPathDB" id="PiroplasmaDB:BEWA_031340"/>
<feature type="region of interest" description="Disordered" evidence="1">
    <location>
        <begin position="265"/>
        <end position="415"/>
    </location>
</feature>
<dbReference type="RefSeq" id="XP_004829947.1">
    <property type="nucleotide sequence ID" value="XM_004829890.1"/>
</dbReference>
<feature type="compositionally biased region" description="Polar residues" evidence="1">
    <location>
        <begin position="116"/>
        <end position="127"/>
    </location>
</feature>
<evidence type="ECO:0000256" key="1">
    <source>
        <dbReference type="SAM" id="MobiDB-lite"/>
    </source>
</evidence>
<feature type="compositionally biased region" description="Basic and acidic residues" evidence="1">
    <location>
        <begin position="97"/>
        <end position="106"/>
    </location>
</feature>
<dbReference type="InterPro" id="IPR007480">
    <property type="entry name" value="DUF529"/>
</dbReference>
<keyword evidence="4" id="KW-1185">Reference proteome</keyword>
<keyword evidence="2" id="KW-0732">Signal</keyword>